<dbReference type="PANTHER" id="PTHR43252:SF4">
    <property type="entry name" value="TRANSCRIPTIONAL REGULATORY PROTEIN"/>
    <property type="match status" value="1"/>
</dbReference>
<dbReference type="Pfam" id="PF10400">
    <property type="entry name" value="Vir_act_alpha_C"/>
    <property type="match status" value="1"/>
</dbReference>
<dbReference type="RefSeq" id="WP_192902966.1">
    <property type="nucleotide sequence ID" value="NZ_QFFZ01000050.1"/>
</dbReference>
<reference evidence="3 4" key="1">
    <citation type="journal article" date="2018" name="Environ. Microbiol.">
        <title>Novel energy conservation strategies and behaviour of Pelotomaculum schinkii driving syntrophic propionate catabolism.</title>
        <authorList>
            <person name="Hidalgo-Ahumada C.A.P."/>
            <person name="Nobu M.K."/>
            <person name="Narihiro T."/>
            <person name="Tamaki H."/>
            <person name="Liu W.T."/>
            <person name="Kamagata Y."/>
            <person name="Stams A.J.M."/>
            <person name="Imachi H."/>
            <person name="Sousa D.Z."/>
        </authorList>
    </citation>
    <scope>NUCLEOTIDE SEQUENCE [LARGE SCALE GENOMIC DNA]</scope>
    <source>
        <strain evidence="3 4">MGP</strain>
    </source>
</reference>
<evidence type="ECO:0000259" key="1">
    <source>
        <dbReference type="Pfam" id="PF03551"/>
    </source>
</evidence>
<dbReference type="AlphaFoldDB" id="A0A4Y7RKN8"/>
<organism evidence="3 4">
    <name type="scientific">Pelotomaculum propionicicum</name>
    <dbReference type="NCBI Taxonomy" id="258475"/>
    <lineage>
        <taxon>Bacteria</taxon>
        <taxon>Bacillati</taxon>
        <taxon>Bacillota</taxon>
        <taxon>Clostridia</taxon>
        <taxon>Eubacteriales</taxon>
        <taxon>Desulfotomaculaceae</taxon>
        <taxon>Pelotomaculum</taxon>
    </lineage>
</organism>
<evidence type="ECO:0000313" key="4">
    <source>
        <dbReference type="Proteomes" id="UP000297597"/>
    </source>
</evidence>
<dbReference type="PANTHER" id="PTHR43252">
    <property type="entry name" value="TRANSCRIPTIONAL REGULATOR YQJI"/>
    <property type="match status" value="1"/>
</dbReference>
<dbReference type="Gene3D" id="1.10.10.10">
    <property type="entry name" value="Winged helix-like DNA-binding domain superfamily/Winged helix DNA-binding domain"/>
    <property type="match status" value="1"/>
</dbReference>
<gene>
    <name evidence="3" type="ORF">Pmgp_03192</name>
</gene>
<keyword evidence="4" id="KW-1185">Reference proteome</keyword>
<sequence>MSLEYGILGFLSHKDLTGYELKKAFDISCVFIWSANQGQIYRTLEAMLKKDWISITETSPGLRHEKKTYRITDAGRAVLKEWLTDGLSESPMRNEALLKLFHMAKADPEQALRNIDRLIAEKKQITAVFDKMTISRAAEYREVLGLAEDSPDYRINLFLSKWGYMREQAFLSFLEQYRDELLRIGKEKKIIVCGLKNKTS</sequence>
<feature type="domain" description="Transcription regulator PadR N-terminal" evidence="1">
    <location>
        <begin position="7"/>
        <end position="81"/>
    </location>
</feature>
<dbReference type="Proteomes" id="UP000297597">
    <property type="component" value="Unassembled WGS sequence"/>
</dbReference>
<name>A0A4Y7RKN8_9FIRM</name>
<accession>A0A4Y7RKN8</accession>
<comment type="caution">
    <text evidence="3">The sequence shown here is derived from an EMBL/GenBank/DDBJ whole genome shotgun (WGS) entry which is preliminary data.</text>
</comment>
<evidence type="ECO:0000313" key="3">
    <source>
        <dbReference type="EMBL" id="TEB09371.1"/>
    </source>
</evidence>
<dbReference type="InterPro" id="IPR018309">
    <property type="entry name" value="Tscrpt_reg_PadR_C"/>
</dbReference>
<dbReference type="InterPro" id="IPR036390">
    <property type="entry name" value="WH_DNA-bd_sf"/>
</dbReference>
<dbReference type="EMBL" id="QFFZ01000050">
    <property type="protein sequence ID" value="TEB09371.1"/>
    <property type="molecule type" value="Genomic_DNA"/>
</dbReference>
<dbReference type="SUPFAM" id="SSF46785">
    <property type="entry name" value="Winged helix' DNA-binding domain"/>
    <property type="match status" value="1"/>
</dbReference>
<feature type="domain" description="Transcription regulator PadR C-terminal" evidence="2">
    <location>
        <begin position="92"/>
        <end position="181"/>
    </location>
</feature>
<dbReference type="InterPro" id="IPR036388">
    <property type="entry name" value="WH-like_DNA-bd_sf"/>
</dbReference>
<evidence type="ECO:0000259" key="2">
    <source>
        <dbReference type="Pfam" id="PF10400"/>
    </source>
</evidence>
<protein>
    <recommendedName>
        <fullName evidence="5">Transcription regulator PadR N-terminal domain-containing protein</fullName>
    </recommendedName>
</protein>
<proteinExistence type="predicted"/>
<dbReference type="InterPro" id="IPR005149">
    <property type="entry name" value="Tscrpt_reg_PadR_N"/>
</dbReference>
<evidence type="ECO:0008006" key="5">
    <source>
        <dbReference type="Google" id="ProtNLM"/>
    </source>
</evidence>
<dbReference type="Pfam" id="PF03551">
    <property type="entry name" value="PadR"/>
    <property type="match status" value="1"/>
</dbReference>